<keyword evidence="4" id="KW-0493">Microtubule</keyword>
<keyword evidence="2 3" id="KW-0067">ATP-binding</keyword>
<dbReference type="GO" id="GO:0007052">
    <property type="term" value="P:mitotic spindle organization"/>
    <property type="evidence" value="ECO:0007669"/>
    <property type="project" value="TreeGrafter"/>
</dbReference>
<evidence type="ECO:0000256" key="3">
    <source>
        <dbReference type="PROSITE-ProRule" id="PRU00283"/>
    </source>
</evidence>
<dbReference type="Proteomes" id="UP001303760">
    <property type="component" value="Unassembled WGS sequence"/>
</dbReference>
<protein>
    <recommendedName>
        <fullName evidence="4">Kinesin-like protein</fullName>
    </recommendedName>
</protein>
<evidence type="ECO:0000256" key="2">
    <source>
        <dbReference type="ARBA" id="ARBA00022840"/>
    </source>
</evidence>
<gene>
    <name evidence="6" type="ORF">C8A03DRAFT_43678</name>
</gene>
<comment type="caution">
    <text evidence="6">The sequence shown here is derived from an EMBL/GenBank/DDBJ whole genome shotgun (WGS) entry which is preliminary data.</text>
</comment>
<dbReference type="PANTHER" id="PTHR47969:SF9">
    <property type="entry name" value="KINESIN-LIKE PROTEIN"/>
    <property type="match status" value="1"/>
</dbReference>
<dbReference type="GO" id="GO:0051231">
    <property type="term" value="P:spindle elongation"/>
    <property type="evidence" value="ECO:0007669"/>
    <property type="project" value="TreeGrafter"/>
</dbReference>
<sequence length="619" mass="67566">MEQFMLDNAERYKRLVAAFKPSASDSKGASSSVASSEIVVSTRVRPMLEDEVSQGFPPCVYLRGSSNTVDVHELRRPVRGLPTINSFNYTVDQVFGPESTTAEIYESLVKPLVPWAWGGGVGTMFAYGQTGSGKTFTVSGLEKHVAETLMDGSLEGERKVYMSIIELAGQTAYDLLNARKQISILEDSFGTTQMAGAIEHHVTDKASLLEFIEAAASLRKTAPTFKNDTSSRSHAICRLRFENPLIPSAEDGVLYLVDLAGSEAARDKADHDVTRMKEAREINTSLSVLKDCIRGRALADADSFAGKISKKPAYIPFRQSTLTKTLKHVFDPAGARSCKTVVVACVNPCLADVGASKNTLRYAEMLRVLVPRNKAAECSPDVPATWNNEQLRDWIQSNSGNPPVTPSLLAPTETGEQLLRLPVPEFLSRCLKTPGVSPEQAQAFQSKFWKMHIDSQRSIAGSASKPTAPLNSTDKTNAIEAARSRPELLDSSADPDPDAVSISFKQRIRPGMVVSWKPPAEYASFSVGGKSYAIVLSPVQAVGEKVRDALGRQVNKAGKGAEEEKEEGEAYLCAIVLPALLPGSYGISLWRQVVVRVEEMEAEVLLEWDEATRYYYMTV</sequence>
<evidence type="ECO:0000256" key="1">
    <source>
        <dbReference type="ARBA" id="ARBA00022741"/>
    </source>
</evidence>
<dbReference type="PROSITE" id="PS00411">
    <property type="entry name" value="KINESIN_MOTOR_1"/>
    <property type="match status" value="1"/>
</dbReference>
<evidence type="ECO:0000313" key="6">
    <source>
        <dbReference type="EMBL" id="KAK4238616.1"/>
    </source>
</evidence>
<dbReference type="PROSITE" id="PS50067">
    <property type="entry name" value="KINESIN_MOTOR_2"/>
    <property type="match status" value="1"/>
</dbReference>
<dbReference type="GO" id="GO:0005875">
    <property type="term" value="C:microtubule associated complex"/>
    <property type="evidence" value="ECO:0007669"/>
    <property type="project" value="TreeGrafter"/>
</dbReference>
<dbReference type="Pfam" id="PF00225">
    <property type="entry name" value="Kinesin"/>
    <property type="match status" value="1"/>
</dbReference>
<dbReference type="GO" id="GO:0005874">
    <property type="term" value="C:microtubule"/>
    <property type="evidence" value="ECO:0007669"/>
    <property type="project" value="UniProtKB-KW"/>
</dbReference>
<comment type="similarity">
    <text evidence="3 4">Belongs to the TRAFAC class myosin-kinesin ATPase superfamily. Kinesin family.</text>
</comment>
<evidence type="ECO:0000259" key="5">
    <source>
        <dbReference type="PROSITE" id="PS50067"/>
    </source>
</evidence>
<dbReference type="InterPro" id="IPR001752">
    <property type="entry name" value="Kinesin_motor_dom"/>
</dbReference>
<dbReference type="InterPro" id="IPR019821">
    <property type="entry name" value="Kinesin_motor_CS"/>
</dbReference>
<organism evidence="6 7">
    <name type="scientific">Achaetomium macrosporum</name>
    <dbReference type="NCBI Taxonomy" id="79813"/>
    <lineage>
        <taxon>Eukaryota</taxon>
        <taxon>Fungi</taxon>
        <taxon>Dikarya</taxon>
        <taxon>Ascomycota</taxon>
        <taxon>Pezizomycotina</taxon>
        <taxon>Sordariomycetes</taxon>
        <taxon>Sordariomycetidae</taxon>
        <taxon>Sordariales</taxon>
        <taxon>Chaetomiaceae</taxon>
        <taxon>Achaetomium</taxon>
    </lineage>
</organism>
<evidence type="ECO:0000256" key="4">
    <source>
        <dbReference type="RuleBase" id="RU000394"/>
    </source>
</evidence>
<dbReference type="InterPro" id="IPR036961">
    <property type="entry name" value="Kinesin_motor_dom_sf"/>
</dbReference>
<dbReference type="GO" id="GO:0005524">
    <property type="term" value="F:ATP binding"/>
    <property type="evidence" value="ECO:0007669"/>
    <property type="project" value="UniProtKB-UniRule"/>
</dbReference>
<dbReference type="SUPFAM" id="SSF52540">
    <property type="entry name" value="P-loop containing nucleoside triphosphate hydrolases"/>
    <property type="match status" value="1"/>
</dbReference>
<feature type="binding site" evidence="3">
    <location>
        <begin position="128"/>
        <end position="135"/>
    </location>
    <ligand>
        <name>ATP</name>
        <dbReference type="ChEBI" id="CHEBI:30616"/>
    </ligand>
</feature>
<dbReference type="AlphaFoldDB" id="A0AAN7CBS6"/>
<dbReference type="Gene3D" id="3.40.850.10">
    <property type="entry name" value="Kinesin motor domain"/>
    <property type="match status" value="1"/>
</dbReference>
<dbReference type="GO" id="GO:0003777">
    <property type="term" value="F:microtubule motor activity"/>
    <property type="evidence" value="ECO:0007669"/>
    <property type="project" value="InterPro"/>
</dbReference>
<reference evidence="6" key="1">
    <citation type="journal article" date="2023" name="Mol. Phylogenet. Evol.">
        <title>Genome-scale phylogeny and comparative genomics of the fungal order Sordariales.</title>
        <authorList>
            <person name="Hensen N."/>
            <person name="Bonometti L."/>
            <person name="Westerberg I."/>
            <person name="Brannstrom I.O."/>
            <person name="Guillou S."/>
            <person name="Cros-Aarteil S."/>
            <person name="Calhoun S."/>
            <person name="Haridas S."/>
            <person name="Kuo A."/>
            <person name="Mondo S."/>
            <person name="Pangilinan J."/>
            <person name="Riley R."/>
            <person name="LaButti K."/>
            <person name="Andreopoulos B."/>
            <person name="Lipzen A."/>
            <person name="Chen C."/>
            <person name="Yan M."/>
            <person name="Daum C."/>
            <person name="Ng V."/>
            <person name="Clum A."/>
            <person name="Steindorff A."/>
            <person name="Ohm R.A."/>
            <person name="Martin F."/>
            <person name="Silar P."/>
            <person name="Natvig D.O."/>
            <person name="Lalanne C."/>
            <person name="Gautier V."/>
            <person name="Ament-Velasquez S.L."/>
            <person name="Kruys A."/>
            <person name="Hutchinson M.I."/>
            <person name="Powell A.J."/>
            <person name="Barry K."/>
            <person name="Miller A.N."/>
            <person name="Grigoriev I.V."/>
            <person name="Debuchy R."/>
            <person name="Gladieux P."/>
            <person name="Hiltunen Thoren M."/>
            <person name="Johannesson H."/>
        </authorList>
    </citation>
    <scope>NUCLEOTIDE SEQUENCE</scope>
    <source>
        <strain evidence="6">CBS 532.94</strain>
    </source>
</reference>
<dbReference type="InterPro" id="IPR027417">
    <property type="entry name" value="P-loop_NTPase"/>
</dbReference>
<dbReference type="PRINTS" id="PR00380">
    <property type="entry name" value="KINESINHEAVY"/>
</dbReference>
<accession>A0AAN7CBS6</accession>
<feature type="domain" description="Kinesin motor" evidence="5">
    <location>
        <begin position="37"/>
        <end position="369"/>
    </location>
</feature>
<reference evidence="6" key="2">
    <citation type="submission" date="2023-05" db="EMBL/GenBank/DDBJ databases">
        <authorList>
            <consortium name="Lawrence Berkeley National Laboratory"/>
            <person name="Steindorff A."/>
            <person name="Hensen N."/>
            <person name="Bonometti L."/>
            <person name="Westerberg I."/>
            <person name="Brannstrom I.O."/>
            <person name="Guillou S."/>
            <person name="Cros-Aarteil S."/>
            <person name="Calhoun S."/>
            <person name="Haridas S."/>
            <person name="Kuo A."/>
            <person name="Mondo S."/>
            <person name="Pangilinan J."/>
            <person name="Riley R."/>
            <person name="Labutti K."/>
            <person name="Andreopoulos B."/>
            <person name="Lipzen A."/>
            <person name="Chen C."/>
            <person name="Yanf M."/>
            <person name="Daum C."/>
            <person name="Ng V."/>
            <person name="Clum A."/>
            <person name="Ohm R."/>
            <person name="Martin F."/>
            <person name="Silar P."/>
            <person name="Natvig D."/>
            <person name="Lalanne C."/>
            <person name="Gautier V."/>
            <person name="Ament-Velasquez S.L."/>
            <person name="Kruys A."/>
            <person name="Hutchinson M.I."/>
            <person name="Powell A.J."/>
            <person name="Barry K."/>
            <person name="Miller A.N."/>
            <person name="Grigoriev I.V."/>
            <person name="Debuchy R."/>
            <person name="Gladieux P."/>
            <person name="Thoren M.H."/>
            <person name="Johannesson H."/>
        </authorList>
    </citation>
    <scope>NUCLEOTIDE SEQUENCE</scope>
    <source>
        <strain evidence="6">CBS 532.94</strain>
    </source>
</reference>
<name>A0AAN7CBS6_9PEZI</name>
<dbReference type="GO" id="GO:0008017">
    <property type="term" value="F:microtubule binding"/>
    <property type="evidence" value="ECO:0007669"/>
    <property type="project" value="InterPro"/>
</dbReference>
<keyword evidence="7" id="KW-1185">Reference proteome</keyword>
<dbReference type="SMART" id="SM00129">
    <property type="entry name" value="KISc"/>
    <property type="match status" value="1"/>
</dbReference>
<dbReference type="PANTHER" id="PTHR47969">
    <property type="entry name" value="CHROMOSOME-ASSOCIATED KINESIN KIF4A-RELATED"/>
    <property type="match status" value="1"/>
</dbReference>
<dbReference type="InterPro" id="IPR027640">
    <property type="entry name" value="Kinesin-like_fam"/>
</dbReference>
<evidence type="ECO:0000313" key="7">
    <source>
        <dbReference type="Proteomes" id="UP001303760"/>
    </source>
</evidence>
<dbReference type="GO" id="GO:0007018">
    <property type="term" value="P:microtubule-based movement"/>
    <property type="evidence" value="ECO:0007669"/>
    <property type="project" value="InterPro"/>
</dbReference>
<proteinExistence type="inferred from homology"/>
<keyword evidence="3 4" id="KW-0505">Motor protein</keyword>
<keyword evidence="1 3" id="KW-0547">Nucleotide-binding</keyword>
<dbReference type="EMBL" id="MU860089">
    <property type="protein sequence ID" value="KAK4238616.1"/>
    <property type="molecule type" value="Genomic_DNA"/>
</dbReference>